<evidence type="ECO:0000313" key="3">
    <source>
        <dbReference type="Proteomes" id="UP000092730"/>
    </source>
</evidence>
<dbReference type="Proteomes" id="UP000092730">
    <property type="component" value="Chromosome 1"/>
</dbReference>
<dbReference type="EMBL" id="KI894018">
    <property type="protein sequence ID" value="OCF28530.1"/>
    <property type="molecule type" value="Genomic_DNA"/>
</dbReference>
<evidence type="ECO:0000313" key="1">
    <source>
        <dbReference type="EMBL" id="OCF28530.1"/>
    </source>
</evidence>
<keyword evidence="3" id="KW-1185">Reference proteome</keyword>
<accession>A0A1B9GBY8</accession>
<dbReference type="AlphaFoldDB" id="A0A1B9GBY8"/>
<dbReference type="RefSeq" id="XP_019049600.1">
    <property type="nucleotide sequence ID" value="XM_019186722.1"/>
</dbReference>
<reference evidence="1" key="1">
    <citation type="submission" date="2013-07" db="EMBL/GenBank/DDBJ databases">
        <title>The Genome Sequence of Cryptococcus bestiolae CBS10118.</title>
        <authorList>
            <consortium name="The Broad Institute Genome Sequencing Platform"/>
            <person name="Cuomo C."/>
            <person name="Litvintseva A."/>
            <person name="Chen Y."/>
            <person name="Heitman J."/>
            <person name="Sun S."/>
            <person name="Springer D."/>
            <person name="Dromer F."/>
            <person name="Young S.K."/>
            <person name="Zeng Q."/>
            <person name="Gargeya S."/>
            <person name="Fitzgerald M."/>
            <person name="Abouelleil A."/>
            <person name="Alvarado L."/>
            <person name="Berlin A.M."/>
            <person name="Chapman S.B."/>
            <person name="Dewar J."/>
            <person name="Goldberg J."/>
            <person name="Griggs A."/>
            <person name="Gujja S."/>
            <person name="Hansen M."/>
            <person name="Howarth C."/>
            <person name="Imamovic A."/>
            <person name="Larimer J."/>
            <person name="McCowan C."/>
            <person name="Murphy C."/>
            <person name="Pearson M."/>
            <person name="Priest M."/>
            <person name="Roberts A."/>
            <person name="Saif S."/>
            <person name="Shea T."/>
            <person name="Sykes S."/>
            <person name="Wortman J."/>
            <person name="Nusbaum C."/>
            <person name="Birren B."/>
        </authorList>
    </citation>
    <scope>NUCLEOTIDE SEQUENCE [LARGE SCALE GENOMIC DNA]</scope>
    <source>
        <strain evidence="1">CBS 10118</strain>
    </source>
</reference>
<organism evidence="1">
    <name type="scientific">Kwoniella bestiolae CBS 10118</name>
    <dbReference type="NCBI Taxonomy" id="1296100"/>
    <lineage>
        <taxon>Eukaryota</taxon>
        <taxon>Fungi</taxon>
        <taxon>Dikarya</taxon>
        <taxon>Basidiomycota</taxon>
        <taxon>Agaricomycotina</taxon>
        <taxon>Tremellomycetes</taxon>
        <taxon>Tremellales</taxon>
        <taxon>Cryptococcaceae</taxon>
        <taxon>Kwoniella</taxon>
    </lineage>
</organism>
<gene>
    <name evidence="1" type="ORF">I302_00017</name>
    <name evidence="2" type="ORF">I302_101334</name>
</gene>
<reference evidence="1" key="3">
    <citation type="submission" date="2014-01" db="EMBL/GenBank/DDBJ databases">
        <title>Evolution of pathogenesis and genome organization in the Tremellales.</title>
        <authorList>
            <person name="Cuomo C."/>
            <person name="Litvintseva A."/>
            <person name="Heitman J."/>
            <person name="Chen Y."/>
            <person name="Sun S."/>
            <person name="Springer D."/>
            <person name="Dromer F."/>
            <person name="Young S."/>
            <person name="Zeng Q."/>
            <person name="Chapman S."/>
            <person name="Gujja S."/>
            <person name="Saif S."/>
            <person name="Birren B."/>
        </authorList>
    </citation>
    <scope>NUCLEOTIDE SEQUENCE</scope>
    <source>
        <strain evidence="1">CBS 10118</strain>
    </source>
</reference>
<reference evidence="2" key="2">
    <citation type="submission" date="2013-07" db="EMBL/GenBank/DDBJ databases">
        <authorList>
            <consortium name="The Broad Institute Genome Sequencing Platform"/>
            <person name="Cuomo C."/>
            <person name="Litvintseva A."/>
            <person name="Chen Y."/>
            <person name="Heitman J."/>
            <person name="Sun S."/>
            <person name="Springer D."/>
            <person name="Dromer F."/>
            <person name="Young S.K."/>
            <person name="Zeng Q."/>
            <person name="Gargeya S."/>
            <person name="Fitzgerald M."/>
            <person name="Abouelleil A."/>
            <person name="Alvarado L."/>
            <person name="Berlin A.M."/>
            <person name="Chapman S.B."/>
            <person name="Dewar J."/>
            <person name="Goldberg J."/>
            <person name="Griggs A."/>
            <person name="Gujja S."/>
            <person name="Hansen M."/>
            <person name="Howarth C."/>
            <person name="Imamovic A."/>
            <person name="Larimer J."/>
            <person name="McCowan C."/>
            <person name="Murphy C."/>
            <person name="Pearson M."/>
            <person name="Priest M."/>
            <person name="Roberts A."/>
            <person name="Saif S."/>
            <person name="Shea T."/>
            <person name="Sykes S."/>
            <person name="Wortman J."/>
            <person name="Nusbaum C."/>
            <person name="Birren B."/>
        </authorList>
    </citation>
    <scope>NUCLEOTIDE SEQUENCE</scope>
    <source>
        <strain evidence="2">CBS 10118</strain>
    </source>
</reference>
<name>A0A1B9GBY8_9TREE</name>
<sequence length="177" mass="19233">MPSYEEITAAGQAAESFLREYDSRMEGRRAEGDAGNVVPDVAWLRNACQKDNPDLQDKAWLLSLGLTPGTGSKEDGERAKERQHFLAIKAFALSATPMTENSACTDNATVDVTSFQSNPVAGADSFMEDCISEDQGLSDDDKYSFVSGCTNNSFSGDQFLEDDDFVVVKEASQCTSR</sequence>
<dbReference type="VEuPathDB" id="FungiDB:I302_00017"/>
<protein>
    <submittedName>
        <fullName evidence="1">Uncharacterized protein</fullName>
    </submittedName>
</protein>
<reference evidence="2" key="4">
    <citation type="submission" date="2024-02" db="EMBL/GenBank/DDBJ databases">
        <title>Comparative genomics of Cryptococcus and Kwoniella reveals pathogenesis evolution and contrasting modes of karyotype evolution via chromosome fusion or intercentromeric recombination.</title>
        <authorList>
            <person name="Coelho M.A."/>
            <person name="David-Palma M."/>
            <person name="Shea T."/>
            <person name="Bowers K."/>
            <person name="McGinley-Smith S."/>
            <person name="Mohammad A.W."/>
            <person name="Gnirke A."/>
            <person name="Yurkov A.M."/>
            <person name="Nowrousian M."/>
            <person name="Sun S."/>
            <person name="Cuomo C.A."/>
            <person name="Heitman J."/>
        </authorList>
    </citation>
    <scope>NUCLEOTIDE SEQUENCE</scope>
    <source>
        <strain evidence="2">CBS 10118</strain>
    </source>
</reference>
<proteinExistence type="predicted"/>
<dbReference type="EMBL" id="CP144541">
    <property type="protein sequence ID" value="WVW79366.1"/>
    <property type="molecule type" value="Genomic_DNA"/>
</dbReference>
<dbReference type="GeneID" id="30204416"/>
<dbReference type="KEGG" id="kbi:30204416"/>
<evidence type="ECO:0000313" key="2">
    <source>
        <dbReference type="EMBL" id="WVW79366.1"/>
    </source>
</evidence>